<dbReference type="CDD" id="cd19177">
    <property type="entry name" value="SET_SETD4"/>
    <property type="match status" value="1"/>
</dbReference>
<gene>
    <name evidence="3" type="ORF">H4R20_000565</name>
</gene>
<dbReference type="PANTHER" id="PTHR13271:SF151">
    <property type="entry name" value="SET DOMAIN-CONTAINING PROTEIN 4"/>
    <property type="match status" value="1"/>
</dbReference>
<dbReference type="Proteomes" id="UP001140094">
    <property type="component" value="Unassembled WGS sequence"/>
</dbReference>
<dbReference type="AlphaFoldDB" id="A0A9W8I172"/>
<evidence type="ECO:0000259" key="2">
    <source>
        <dbReference type="PROSITE" id="PS50280"/>
    </source>
</evidence>
<feature type="compositionally biased region" description="Basic residues" evidence="1">
    <location>
        <begin position="1"/>
        <end position="16"/>
    </location>
</feature>
<protein>
    <recommendedName>
        <fullName evidence="2">SET domain-containing protein</fullName>
    </recommendedName>
</protein>
<reference evidence="3" key="1">
    <citation type="submission" date="2022-07" db="EMBL/GenBank/DDBJ databases">
        <title>Phylogenomic reconstructions and comparative analyses of Kickxellomycotina fungi.</title>
        <authorList>
            <person name="Reynolds N.K."/>
            <person name="Stajich J.E."/>
            <person name="Barry K."/>
            <person name="Grigoriev I.V."/>
            <person name="Crous P."/>
            <person name="Smith M.E."/>
        </authorList>
    </citation>
    <scope>NUCLEOTIDE SEQUENCE</scope>
    <source>
        <strain evidence="3">NRRL 1565</strain>
    </source>
</reference>
<proteinExistence type="predicted"/>
<comment type="caution">
    <text evidence="3">The sequence shown here is derived from an EMBL/GenBank/DDBJ whole genome shotgun (WGS) entry which is preliminary data.</text>
</comment>
<dbReference type="InterPro" id="IPR046341">
    <property type="entry name" value="SET_dom_sf"/>
</dbReference>
<accession>A0A9W8I172</accession>
<feature type="domain" description="SET" evidence="2">
    <location>
        <begin position="50"/>
        <end position="307"/>
    </location>
</feature>
<dbReference type="GO" id="GO:0016279">
    <property type="term" value="F:protein-lysine N-methyltransferase activity"/>
    <property type="evidence" value="ECO:0007669"/>
    <property type="project" value="InterPro"/>
</dbReference>
<name>A0A9W8I172_9FUNG</name>
<dbReference type="InterPro" id="IPR050600">
    <property type="entry name" value="SETD3_SETD6_MTase"/>
</dbReference>
<evidence type="ECO:0000313" key="4">
    <source>
        <dbReference type="Proteomes" id="UP001140094"/>
    </source>
</evidence>
<keyword evidence="4" id="KW-1185">Reference proteome</keyword>
<organism evidence="3 4">
    <name type="scientific">Coemansia guatemalensis</name>
    <dbReference type="NCBI Taxonomy" id="2761395"/>
    <lineage>
        <taxon>Eukaryota</taxon>
        <taxon>Fungi</taxon>
        <taxon>Fungi incertae sedis</taxon>
        <taxon>Zoopagomycota</taxon>
        <taxon>Kickxellomycotina</taxon>
        <taxon>Kickxellomycetes</taxon>
        <taxon>Kickxellales</taxon>
        <taxon>Kickxellaceae</taxon>
        <taxon>Coemansia</taxon>
    </lineage>
</organism>
<dbReference type="SUPFAM" id="SSF82199">
    <property type="entry name" value="SET domain"/>
    <property type="match status" value="1"/>
</dbReference>
<dbReference type="EMBL" id="JANBUO010000019">
    <property type="protein sequence ID" value="KAJ2808872.1"/>
    <property type="molecule type" value="Genomic_DNA"/>
</dbReference>
<evidence type="ECO:0000313" key="3">
    <source>
        <dbReference type="EMBL" id="KAJ2808872.1"/>
    </source>
</evidence>
<dbReference type="PROSITE" id="PS50280">
    <property type="entry name" value="SET"/>
    <property type="match status" value="1"/>
</dbReference>
<dbReference type="InterPro" id="IPR001214">
    <property type="entry name" value="SET_dom"/>
</dbReference>
<dbReference type="OrthoDB" id="341421at2759"/>
<dbReference type="InterPro" id="IPR044429">
    <property type="entry name" value="SETD4_SET"/>
</dbReference>
<dbReference type="PANTHER" id="PTHR13271">
    <property type="entry name" value="UNCHARACTERIZED PUTATIVE METHYLTRANSFERASE"/>
    <property type="match status" value="1"/>
</dbReference>
<feature type="region of interest" description="Disordered" evidence="1">
    <location>
        <begin position="1"/>
        <end position="29"/>
    </location>
</feature>
<sequence>MRRGRTFRQRRRRADRLKKEAVGTTRGTPSLDQEWTDLRKWCKSQGMPRYKLSLAYFPTTFRGMMATKDIEPGEDLIRVPERLLVTASKIRHTLLARPNRSGTPSPPSRGLSEHQALAYWIYSESCLSNKSLWSSYIRSLPRDFESVPLYVLSGDRPSDELSCVADGPRWIAKHLPHSVLQRVVQQQRILFSDWSQTRKLLATIVVPQLTEWRRYVWAWLVVGTRCIHLGSPTSPTQQQQQSKSLSDSTILKPISCQDSIALAPVLDLLNHSHTAAVSTGFEPTTRQFVIKTHCRYAKGQEVFISYGPHDNHFMLAEYGFAIEYNPFQILELDYEMDAWILALKSNAPLSQAKAALTADAIDGLVNILKRHGLWGDFTLSPKDPEPSYRLLAALYLLLPVVQCGSTSHSSSNLWERWRRGENANYNSSSNASNMPEAAAQQWIRHICDGIVQKSNMMLEDVQIRQSACPQEFLFRCLGVIWHDTNQCARLWSTRR</sequence>
<dbReference type="Pfam" id="PF00856">
    <property type="entry name" value="SET"/>
    <property type="match status" value="1"/>
</dbReference>
<evidence type="ECO:0000256" key="1">
    <source>
        <dbReference type="SAM" id="MobiDB-lite"/>
    </source>
</evidence>
<dbReference type="Gene3D" id="3.90.1410.10">
    <property type="entry name" value="set domain protein methyltransferase, domain 1"/>
    <property type="match status" value="1"/>
</dbReference>